<organism evidence="3 4">
    <name type="scientific">Vandammella animalimorsus</name>
    <dbReference type="NCBI Taxonomy" id="2029117"/>
    <lineage>
        <taxon>Bacteria</taxon>
        <taxon>Pseudomonadati</taxon>
        <taxon>Pseudomonadota</taxon>
        <taxon>Betaproteobacteria</taxon>
        <taxon>Burkholderiales</taxon>
        <taxon>Comamonadaceae</taxon>
        <taxon>Vandammella</taxon>
    </lineage>
</organism>
<dbReference type="InterPro" id="IPR020904">
    <property type="entry name" value="Sc_DH/Rdtase_CS"/>
</dbReference>
<dbReference type="InterPro" id="IPR002347">
    <property type="entry name" value="SDR_fam"/>
</dbReference>
<dbReference type="FunFam" id="3.40.50.720:FF:000173">
    <property type="entry name" value="3-oxoacyl-[acyl-carrier protein] reductase"/>
    <property type="match status" value="1"/>
</dbReference>
<dbReference type="EMBL" id="NSJE01000003">
    <property type="protein sequence ID" value="PAT43832.1"/>
    <property type="molecule type" value="Genomic_DNA"/>
</dbReference>
<reference evidence="3 4" key="1">
    <citation type="submission" date="2017-08" db="EMBL/GenBank/DDBJ databases">
        <title>WGS of Clinical strains of the CDC Group NO-1 linked to zoonotic infections in humans.</title>
        <authorList>
            <person name="Bernier A.-M."/>
            <person name="Bernard K."/>
        </authorList>
    </citation>
    <scope>NUCLEOTIDE SEQUENCE [LARGE SCALE GENOMIC DNA]</scope>
    <source>
        <strain evidence="3 4">NML120219</strain>
    </source>
</reference>
<comment type="caution">
    <text evidence="3">The sequence shown here is derived from an EMBL/GenBank/DDBJ whole genome shotgun (WGS) entry which is preliminary data.</text>
</comment>
<dbReference type="GO" id="GO:0016616">
    <property type="term" value="F:oxidoreductase activity, acting on the CH-OH group of donors, NAD or NADP as acceptor"/>
    <property type="evidence" value="ECO:0007669"/>
    <property type="project" value="TreeGrafter"/>
</dbReference>
<proteinExistence type="inferred from homology"/>
<dbReference type="Proteomes" id="UP000218439">
    <property type="component" value="Unassembled WGS sequence"/>
</dbReference>
<accession>A0A2A2B1D9</accession>
<dbReference type="PRINTS" id="PR00081">
    <property type="entry name" value="GDHRDH"/>
</dbReference>
<dbReference type="PROSITE" id="PS00061">
    <property type="entry name" value="ADH_SHORT"/>
    <property type="match status" value="1"/>
</dbReference>
<dbReference type="CDD" id="cd05233">
    <property type="entry name" value="SDR_c"/>
    <property type="match status" value="1"/>
</dbReference>
<sequence>MQSDAQPDARRGVAVVTGGSAGIGKAICQQLLQDGHEVVSLARRPSDIAHARMHSIEVDLMDRVATAQAVQALCQRFAPTTVVHNAGVIRASLLPEVQLSDLDALVDLHLGCAIQLMQGALPAMRAAGMGRVVLLSSRAALGLATRTSYSATKAGMLGMARTWALELAPEGITVNVVAPGPIRTDMFYDAVPQGSEKERQLAAAVPVRRLGEAQDVARAVAFFAHPANSFVTGQVLYVCGGASVGSLTL</sequence>
<dbReference type="Pfam" id="PF13561">
    <property type="entry name" value="adh_short_C2"/>
    <property type="match status" value="1"/>
</dbReference>
<name>A0A2A2B1D9_9BURK</name>
<dbReference type="PANTHER" id="PTHR42760">
    <property type="entry name" value="SHORT-CHAIN DEHYDROGENASES/REDUCTASES FAMILY MEMBER"/>
    <property type="match status" value="1"/>
</dbReference>
<evidence type="ECO:0000256" key="2">
    <source>
        <dbReference type="ARBA" id="ARBA00023002"/>
    </source>
</evidence>
<evidence type="ECO:0000313" key="4">
    <source>
        <dbReference type="Proteomes" id="UP000218439"/>
    </source>
</evidence>
<dbReference type="InterPro" id="IPR036291">
    <property type="entry name" value="NAD(P)-bd_dom_sf"/>
</dbReference>
<dbReference type="PANTHER" id="PTHR42760:SF129">
    <property type="entry name" value="OXIDOREDUCTASE"/>
    <property type="match status" value="1"/>
</dbReference>
<protein>
    <submittedName>
        <fullName evidence="3">Short-chain dehydrogenase</fullName>
    </submittedName>
</protein>
<evidence type="ECO:0000256" key="1">
    <source>
        <dbReference type="ARBA" id="ARBA00006484"/>
    </source>
</evidence>
<dbReference type="AlphaFoldDB" id="A0A2A2B1D9"/>
<dbReference type="Gene3D" id="3.40.50.720">
    <property type="entry name" value="NAD(P)-binding Rossmann-like Domain"/>
    <property type="match status" value="1"/>
</dbReference>
<dbReference type="SUPFAM" id="SSF51735">
    <property type="entry name" value="NAD(P)-binding Rossmann-fold domains"/>
    <property type="match status" value="1"/>
</dbReference>
<evidence type="ECO:0000313" key="3">
    <source>
        <dbReference type="EMBL" id="PAT43832.1"/>
    </source>
</evidence>
<comment type="similarity">
    <text evidence="1">Belongs to the short-chain dehydrogenases/reductases (SDR) family.</text>
</comment>
<gene>
    <name evidence="3" type="ORF">CK621_02525</name>
</gene>
<dbReference type="GO" id="GO:0030497">
    <property type="term" value="P:fatty acid elongation"/>
    <property type="evidence" value="ECO:0007669"/>
    <property type="project" value="TreeGrafter"/>
</dbReference>
<keyword evidence="2" id="KW-0560">Oxidoreductase</keyword>